<keyword evidence="2" id="KW-1185">Reference proteome</keyword>
<proteinExistence type="predicted"/>
<sequence length="112" mass="12196">MRDHLAQPNLSLDSARAAVCDPARAVAYPWNVQDAWFRLKEVQGHPISREAAERLIPSHLMTVDETTPCDVIPLPWGGSHVAEQIEPYRLSALSKVRAMIGRGADPTGGDAA</sequence>
<reference evidence="1" key="2">
    <citation type="submission" date="2020-09" db="EMBL/GenBank/DDBJ databases">
        <authorList>
            <person name="Sun Q."/>
            <person name="Zhou Y."/>
        </authorList>
    </citation>
    <scope>NUCLEOTIDE SEQUENCE</scope>
    <source>
        <strain evidence="1">CGMCC 1.6293</strain>
    </source>
</reference>
<dbReference type="EMBL" id="BMLF01000001">
    <property type="protein sequence ID" value="GGL91853.1"/>
    <property type="molecule type" value="Genomic_DNA"/>
</dbReference>
<protein>
    <submittedName>
        <fullName evidence="1">Uncharacterized protein</fullName>
    </submittedName>
</protein>
<evidence type="ECO:0000313" key="1">
    <source>
        <dbReference type="EMBL" id="GGL91853.1"/>
    </source>
</evidence>
<comment type="caution">
    <text evidence="1">The sequence shown here is derived from an EMBL/GenBank/DDBJ whole genome shotgun (WGS) entry which is preliminary data.</text>
</comment>
<organism evidence="1 2">
    <name type="scientific">Pseudooceanicola nanhaiensis</name>
    <dbReference type="NCBI Taxonomy" id="375761"/>
    <lineage>
        <taxon>Bacteria</taxon>
        <taxon>Pseudomonadati</taxon>
        <taxon>Pseudomonadota</taxon>
        <taxon>Alphaproteobacteria</taxon>
        <taxon>Rhodobacterales</taxon>
        <taxon>Paracoccaceae</taxon>
        <taxon>Pseudooceanicola</taxon>
    </lineage>
</organism>
<dbReference type="AlphaFoldDB" id="A0A917WCL7"/>
<gene>
    <name evidence="1" type="ORF">GCM10011534_12470</name>
</gene>
<dbReference type="Proteomes" id="UP000649829">
    <property type="component" value="Unassembled WGS sequence"/>
</dbReference>
<name>A0A917WCL7_9RHOB</name>
<dbReference type="RefSeq" id="WP_028286099.1">
    <property type="nucleotide sequence ID" value="NZ_BMLF01000001.1"/>
</dbReference>
<evidence type="ECO:0000313" key="2">
    <source>
        <dbReference type="Proteomes" id="UP000649829"/>
    </source>
</evidence>
<accession>A0A917WCL7</accession>
<reference evidence="1" key="1">
    <citation type="journal article" date="2014" name="Int. J. Syst. Evol. Microbiol.">
        <title>Complete genome sequence of Corynebacterium casei LMG S-19264T (=DSM 44701T), isolated from a smear-ripened cheese.</title>
        <authorList>
            <consortium name="US DOE Joint Genome Institute (JGI-PGF)"/>
            <person name="Walter F."/>
            <person name="Albersmeier A."/>
            <person name="Kalinowski J."/>
            <person name="Ruckert C."/>
        </authorList>
    </citation>
    <scope>NUCLEOTIDE SEQUENCE</scope>
    <source>
        <strain evidence="1">CGMCC 1.6293</strain>
    </source>
</reference>